<evidence type="ECO:0000313" key="3">
    <source>
        <dbReference type="Proteomes" id="UP001556367"/>
    </source>
</evidence>
<feature type="region of interest" description="Disordered" evidence="1">
    <location>
        <begin position="92"/>
        <end position="111"/>
    </location>
</feature>
<evidence type="ECO:0000313" key="2">
    <source>
        <dbReference type="EMBL" id="KAL0948887.1"/>
    </source>
</evidence>
<evidence type="ECO:0000256" key="1">
    <source>
        <dbReference type="SAM" id="MobiDB-lite"/>
    </source>
</evidence>
<organism evidence="2 3">
    <name type="scientific">Hohenbuehelia grisea</name>
    <dbReference type="NCBI Taxonomy" id="104357"/>
    <lineage>
        <taxon>Eukaryota</taxon>
        <taxon>Fungi</taxon>
        <taxon>Dikarya</taxon>
        <taxon>Basidiomycota</taxon>
        <taxon>Agaricomycotina</taxon>
        <taxon>Agaricomycetes</taxon>
        <taxon>Agaricomycetidae</taxon>
        <taxon>Agaricales</taxon>
        <taxon>Pleurotineae</taxon>
        <taxon>Pleurotaceae</taxon>
        <taxon>Hohenbuehelia</taxon>
    </lineage>
</organism>
<evidence type="ECO:0008006" key="4">
    <source>
        <dbReference type="Google" id="ProtNLM"/>
    </source>
</evidence>
<accession>A0ABR3J090</accession>
<protein>
    <recommendedName>
        <fullName evidence="4">Lectin</fullName>
    </recommendedName>
</protein>
<sequence length="111" mass="12191">MFKNGGNEPFEFEAQYADTVIRKGVKQIDEGQGEFSLVLSATDSILSNNPIAAGEYDLFGLTVYKHSVISDWPMETILWVQAWHDPSQIANGDPSQSDVISLPLGFNSSNP</sequence>
<comment type="caution">
    <text evidence="2">The sequence shown here is derived from an EMBL/GenBank/DDBJ whole genome shotgun (WGS) entry which is preliminary data.</text>
</comment>
<name>A0ABR3J090_9AGAR</name>
<keyword evidence="3" id="KW-1185">Reference proteome</keyword>
<dbReference type="EMBL" id="JASNQZ010000012">
    <property type="protein sequence ID" value="KAL0948887.1"/>
    <property type="molecule type" value="Genomic_DNA"/>
</dbReference>
<proteinExistence type="predicted"/>
<dbReference type="Proteomes" id="UP001556367">
    <property type="component" value="Unassembled WGS sequence"/>
</dbReference>
<reference evidence="3" key="1">
    <citation type="submission" date="2024-06" db="EMBL/GenBank/DDBJ databases">
        <title>Multi-omics analyses provide insights into the biosynthesis of the anticancer antibiotic pleurotin in Hohenbuehelia grisea.</title>
        <authorList>
            <person name="Weaver J.A."/>
            <person name="Alberti F."/>
        </authorList>
    </citation>
    <scope>NUCLEOTIDE SEQUENCE [LARGE SCALE GENOMIC DNA]</scope>
    <source>
        <strain evidence="3">T-177</strain>
    </source>
</reference>
<gene>
    <name evidence="2" type="ORF">HGRIS_009003</name>
</gene>